<dbReference type="Pfam" id="PF01467">
    <property type="entry name" value="CTP_transf_like"/>
    <property type="match status" value="1"/>
</dbReference>
<dbReference type="PANTHER" id="PTHR43793:SF2">
    <property type="entry name" value="BIFUNCTIONAL PROTEIN HLDE"/>
    <property type="match status" value="1"/>
</dbReference>
<feature type="domain" description="Cytidyltransferase-like" evidence="8">
    <location>
        <begin position="30"/>
        <end position="141"/>
    </location>
</feature>
<dbReference type="PANTHER" id="PTHR43793">
    <property type="entry name" value="FAD SYNTHASE"/>
    <property type="match status" value="1"/>
</dbReference>
<dbReference type="NCBIfam" id="TIGR02199">
    <property type="entry name" value="rfaE_dom_II"/>
    <property type="match status" value="1"/>
</dbReference>
<name>A0ABU5N121_9BACT</name>
<comment type="catalytic activity">
    <reaction evidence="7">
        <text>D-glycero-beta-D-manno-heptose 1-phosphate + ATP + H(+) = ADP-D-glycero-beta-D-manno-heptose + diphosphate</text>
        <dbReference type="Rhea" id="RHEA:27465"/>
        <dbReference type="ChEBI" id="CHEBI:15378"/>
        <dbReference type="ChEBI" id="CHEBI:30616"/>
        <dbReference type="ChEBI" id="CHEBI:33019"/>
        <dbReference type="ChEBI" id="CHEBI:59967"/>
        <dbReference type="ChEBI" id="CHEBI:61593"/>
        <dbReference type="EC" id="2.7.7.70"/>
    </reaction>
</comment>
<dbReference type="NCBIfam" id="TIGR00125">
    <property type="entry name" value="cyt_tran_rel"/>
    <property type="match status" value="1"/>
</dbReference>
<comment type="caution">
    <text evidence="9">The sequence shown here is derived from an EMBL/GenBank/DDBJ whole genome shotgun (WGS) entry which is preliminary data.</text>
</comment>
<evidence type="ECO:0000256" key="2">
    <source>
        <dbReference type="ARBA" id="ARBA00022679"/>
    </source>
</evidence>
<dbReference type="GO" id="GO:0016779">
    <property type="term" value="F:nucleotidyltransferase activity"/>
    <property type="evidence" value="ECO:0007669"/>
    <property type="project" value="UniProtKB-KW"/>
</dbReference>
<dbReference type="Proteomes" id="UP001290861">
    <property type="component" value="Unassembled WGS sequence"/>
</dbReference>
<evidence type="ECO:0000313" key="10">
    <source>
        <dbReference type="Proteomes" id="UP001290861"/>
    </source>
</evidence>
<keyword evidence="5" id="KW-0067">ATP-binding</keyword>
<evidence type="ECO:0000256" key="7">
    <source>
        <dbReference type="ARBA" id="ARBA00047428"/>
    </source>
</evidence>
<proteinExistence type="predicted"/>
<dbReference type="EC" id="2.7.7.70" evidence="1"/>
<evidence type="ECO:0000256" key="6">
    <source>
        <dbReference type="ARBA" id="ARBA00023277"/>
    </source>
</evidence>
<evidence type="ECO:0000256" key="5">
    <source>
        <dbReference type="ARBA" id="ARBA00022840"/>
    </source>
</evidence>
<evidence type="ECO:0000256" key="3">
    <source>
        <dbReference type="ARBA" id="ARBA00022695"/>
    </source>
</evidence>
<protein>
    <recommendedName>
        <fullName evidence="1">D-glycero-beta-D-manno-heptose 1-phosphate adenylyltransferase</fullName>
        <ecNumber evidence="1">2.7.7.70</ecNumber>
    </recommendedName>
</protein>
<dbReference type="SUPFAM" id="SSF52374">
    <property type="entry name" value="Nucleotidylyl transferase"/>
    <property type="match status" value="1"/>
</dbReference>
<dbReference type="InterPro" id="IPR014729">
    <property type="entry name" value="Rossmann-like_a/b/a_fold"/>
</dbReference>
<dbReference type="InterPro" id="IPR011914">
    <property type="entry name" value="RfaE_dom_II"/>
</dbReference>
<evidence type="ECO:0000256" key="1">
    <source>
        <dbReference type="ARBA" id="ARBA00012519"/>
    </source>
</evidence>
<keyword evidence="3 9" id="KW-0548">Nucleotidyltransferase</keyword>
<dbReference type="Gene3D" id="3.40.50.620">
    <property type="entry name" value="HUPs"/>
    <property type="match status" value="1"/>
</dbReference>
<keyword evidence="2" id="KW-0808">Transferase</keyword>
<evidence type="ECO:0000256" key="4">
    <source>
        <dbReference type="ARBA" id="ARBA00022741"/>
    </source>
</evidence>
<sequence>MRNFLNKIKSRSEMIEERARLKAEGKVVSFTNGCFDILHPGHVTYLNFAREQGDVLVLGMNSDASVRRNKGDDRPIVCEEDRAKVIAALECVDYVVLFDEDEPRELIGELLPDVLVKGEDWAHYVSGREEVEAAGGKVVLAKMVEGRSTTNVIGRILEVYGK</sequence>
<organism evidence="9 10">
    <name type="scientific">Pontiella agarivorans</name>
    <dbReference type="NCBI Taxonomy" id="3038953"/>
    <lineage>
        <taxon>Bacteria</taxon>
        <taxon>Pseudomonadati</taxon>
        <taxon>Kiritimatiellota</taxon>
        <taxon>Kiritimatiellia</taxon>
        <taxon>Kiritimatiellales</taxon>
        <taxon>Pontiellaceae</taxon>
        <taxon>Pontiella</taxon>
    </lineage>
</organism>
<reference evidence="9 10" key="1">
    <citation type="journal article" date="2024" name="Appl. Environ. Microbiol.">
        <title>Pontiella agarivorans sp. nov., a novel marine anaerobic bacterium capable of degrading macroalgal polysaccharides and fixing nitrogen.</title>
        <authorList>
            <person name="Liu N."/>
            <person name="Kivenson V."/>
            <person name="Peng X."/>
            <person name="Cui Z."/>
            <person name="Lankiewicz T.S."/>
            <person name="Gosselin K.M."/>
            <person name="English C.J."/>
            <person name="Blair E.M."/>
            <person name="O'Malley M.A."/>
            <person name="Valentine D.L."/>
        </authorList>
    </citation>
    <scope>NUCLEOTIDE SEQUENCE [LARGE SCALE GENOMIC DNA]</scope>
    <source>
        <strain evidence="9 10">NLcol2</strain>
    </source>
</reference>
<accession>A0ABU5N121</accession>
<gene>
    <name evidence="9" type="primary">rfaE2</name>
    <name evidence="9" type="ORF">P9H32_15870</name>
</gene>
<evidence type="ECO:0000259" key="8">
    <source>
        <dbReference type="Pfam" id="PF01467"/>
    </source>
</evidence>
<keyword evidence="10" id="KW-1185">Reference proteome</keyword>
<evidence type="ECO:0000313" key="9">
    <source>
        <dbReference type="EMBL" id="MDZ8120109.1"/>
    </source>
</evidence>
<dbReference type="EMBL" id="JARVCO010000012">
    <property type="protein sequence ID" value="MDZ8120109.1"/>
    <property type="molecule type" value="Genomic_DNA"/>
</dbReference>
<dbReference type="InterPro" id="IPR050385">
    <property type="entry name" value="Archaeal_FAD_synthase"/>
</dbReference>
<keyword evidence="6" id="KW-0119">Carbohydrate metabolism</keyword>
<dbReference type="InterPro" id="IPR004821">
    <property type="entry name" value="Cyt_trans-like"/>
</dbReference>
<keyword evidence="4" id="KW-0547">Nucleotide-binding</keyword>